<dbReference type="Proteomes" id="UP000007755">
    <property type="component" value="Unassembled WGS sequence"/>
</dbReference>
<evidence type="ECO:0000313" key="3">
    <source>
        <dbReference type="Proteomes" id="UP000007755"/>
    </source>
</evidence>
<feature type="region of interest" description="Disordered" evidence="1">
    <location>
        <begin position="89"/>
        <end position="126"/>
    </location>
</feature>
<evidence type="ECO:0000256" key="1">
    <source>
        <dbReference type="SAM" id="MobiDB-lite"/>
    </source>
</evidence>
<dbReference type="AlphaFoldDB" id="F4WR88"/>
<keyword evidence="3" id="KW-1185">Reference proteome</keyword>
<sequence>MIVEEEADERKEQTLGGTLFERLRGEDSSPGSAFLRLFYDERHCQRRIFITVTAERLFTSQPMLFLPQVPGSLDDTLCRTRNIDRVLLSNPIQPTDAKPATKLSPPVGPHAAESLRETLKEKCHSS</sequence>
<proteinExistence type="predicted"/>
<accession>F4WR88</accession>
<gene>
    <name evidence="2" type="ORF">G5I_08334</name>
</gene>
<feature type="compositionally biased region" description="Basic and acidic residues" evidence="1">
    <location>
        <begin position="113"/>
        <end position="126"/>
    </location>
</feature>
<dbReference type="InParanoid" id="F4WR88"/>
<protein>
    <submittedName>
        <fullName evidence="2">Uncharacterized protein</fullName>
    </submittedName>
</protein>
<reference evidence="2" key="1">
    <citation type="submission" date="2011-02" db="EMBL/GenBank/DDBJ databases">
        <title>The genome of the leaf-cutting ant Acromyrmex echinatior suggests key adaptations to social evolution and fungus farming.</title>
        <authorList>
            <person name="Nygaard S."/>
            <person name="Zhang G."/>
        </authorList>
    </citation>
    <scope>NUCLEOTIDE SEQUENCE</scope>
</reference>
<organism evidence="3">
    <name type="scientific">Acromyrmex echinatior</name>
    <name type="common">Panamanian leafcutter ant</name>
    <name type="synonym">Acromyrmex octospinosus echinatior</name>
    <dbReference type="NCBI Taxonomy" id="103372"/>
    <lineage>
        <taxon>Eukaryota</taxon>
        <taxon>Metazoa</taxon>
        <taxon>Ecdysozoa</taxon>
        <taxon>Arthropoda</taxon>
        <taxon>Hexapoda</taxon>
        <taxon>Insecta</taxon>
        <taxon>Pterygota</taxon>
        <taxon>Neoptera</taxon>
        <taxon>Endopterygota</taxon>
        <taxon>Hymenoptera</taxon>
        <taxon>Apocrita</taxon>
        <taxon>Aculeata</taxon>
        <taxon>Formicoidea</taxon>
        <taxon>Formicidae</taxon>
        <taxon>Myrmicinae</taxon>
        <taxon>Acromyrmex</taxon>
    </lineage>
</organism>
<evidence type="ECO:0000313" key="2">
    <source>
        <dbReference type="EMBL" id="EGI63305.1"/>
    </source>
</evidence>
<name>F4WR88_ACREC</name>
<dbReference type="EMBL" id="GL888284">
    <property type="protein sequence ID" value="EGI63305.1"/>
    <property type="molecule type" value="Genomic_DNA"/>
</dbReference>